<protein>
    <recommendedName>
        <fullName evidence="2">DUF6535 domain-containing protein</fullName>
    </recommendedName>
</protein>
<evidence type="ECO:0000256" key="1">
    <source>
        <dbReference type="SAM" id="Phobius"/>
    </source>
</evidence>
<feature type="non-terminal residue" evidence="3">
    <location>
        <position position="167"/>
    </location>
</feature>
<keyword evidence="1" id="KW-0812">Transmembrane</keyword>
<keyword evidence="4" id="KW-1185">Reference proteome</keyword>
<evidence type="ECO:0000259" key="2">
    <source>
        <dbReference type="Pfam" id="PF20153"/>
    </source>
</evidence>
<keyword evidence="1" id="KW-0472">Membrane</keyword>
<organism evidence="3 4">
    <name type="scientific">Polyporus arcularius HHB13444</name>
    <dbReference type="NCBI Taxonomy" id="1314778"/>
    <lineage>
        <taxon>Eukaryota</taxon>
        <taxon>Fungi</taxon>
        <taxon>Dikarya</taxon>
        <taxon>Basidiomycota</taxon>
        <taxon>Agaricomycotina</taxon>
        <taxon>Agaricomycetes</taxon>
        <taxon>Polyporales</taxon>
        <taxon>Polyporaceae</taxon>
        <taxon>Polyporus</taxon>
    </lineage>
</organism>
<dbReference type="InParanoid" id="A0A5C3PCU9"/>
<reference evidence="3 4" key="1">
    <citation type="journal article" date="2019" name="Nat. Ecol. Evol.">
        <title>Megaphylogeny resolves global patterns of mushroom evolution.</title>
        <authorList>
            <person name="Varga T."/>
            <person name="Krizsan K."/>
            <person name="Foldi C."/>
            <person name="Dima B."/>
            <person name="Sanchez-Garcia M."/>
            <person name="Sanchez-Ramirez S."/>
            <person name="Szollosi G.J."/>
            <person name="Szarkandi J.G."/>
            <person name="Papp V."/>
            <person name="Albert L."/>
            <person name="Andreopoulos W."/>
            <person name="Angelini C."/>
            <person name="Antonin V."/>
            <person name="Barry K.W."/>
            <person name="Bougher N.L."/>
            <person name="Buchanan P."/>
            <person name="Buyck B."/>
            <person name="Bense V."/>
            <person name="Catcheside P."/>
            <person name="Chovatia M."/>
            <person name="Cooper J."/>
            <person name="Damon W."/>
            <person name="Desjardin D."/>
            <person name="Finy P."/>
            <person name="Geml J."/>
            <person name="Haridas S."/>
            <person name="Hughes K."/>
            <person name="Justo A."/>
            <person name="Karasinski D."/>
            <person name="Kautmanova I."/>
            <person name="Kiss B."/>
            <person name="Kocsube S."/>
            <person name="Kotiranta H."/>
            <person name="LaButti K.M."/>
            <person name="Lechner B.E."/>
            <person name="Liimatainen K."/>
            <person name="Lipzen A."/>
            <person name="Lukacs Z."/>
            <person name="Mihaltcheva S."/>
            <person name="Morgado L.N."/>
            <person name="Niskanen T."/>
            <person name="Noordeloos M.E."/>
            <person name="Ohm R.A."/>
            <person name="Ortiz-Santana B."/>
            <person name="Ovrebo C."/>
            <person name="Racz N."/>
            <person name="Riley R."/>
            <person name="Savchenko A."/>
            <person name="Shiryaev A."/>
            <person name="Soop K."/>
            <person name="Spirin V."/>
            <person name="Szebenyi C."/>
            <person name="Tomsovsky M."/>
            <person name="Tulloss R.E."/>
            <person name="Uehling J."/>
            <person name="Grigoriev I.V."/>
            <person name="Vagvolgyi C."/>
            <person name="Papp T."/>
            <person name="Martin F.M."/>
            <person name="Miettinen O."/>
            <person name="Hibbett D.S."/>
            <person name="Nagy L.G."/>
        </authorList>
    </citation>
    <scope>NUCLEOTIDE SEQUENCE [LARGE SCALE GENOMIC DNA]</scope>
    <source>
        <strain evidence="3 4">HHB13444</strain>
    </source>
</reference>
<sequence length="167" mass="18477">AWSKTAEIIKTYSDDMIGKWNSEIDTLLVYAGLFSAILTAFNVQSYQLLQPPAPDHTHAILERISAQLRSFSVTTPFINSTEPHYTLASAASASPAPTRAVVWLNTLWFSGLICSLASASIGIMVKQWLRELSTRPSGTPEDVALIRQYRLNNLDRWRVAGIVSTLP</sequence>
<dbReference type="InterPro" id="IPR045338">
    <property type="entry name" value="DUF6535"/>
</dbReference>
<dbReference type="STRING" id="1314778.A0A5C3PCU9"/>
<feature type="transmembrane region" description="Helical" evidence="1">
    <location>
        <begin position="107"/>
        <end position="125"/>
    </location>
</feature>
<proteinExistence type="predicted"/>
<evidence type="ECO:0000313" key="4">
    <source>
        <dbReference type="Proteomes" id="UP000308197"/>
    </source>
</evidence>
<dbReference type="EMBL" id="ML211184">
    <property type="protein sequence ID" value="TFK86759.1"/>
    <property type="molecule type" value="Genomic_DNA"/>
</dbReference>
<gene>
    <name evidence="3" type="ORF">K466DRAFT_474112</name>
</gene>
<keyword evidence="1" id="KW-1133">Transmembrane helix</keyword>
<evidence type="ECO:0000313" key="3">
    <source>
        <dbReference type="EMBL" id="TFK86759.1"/>
    </source>
</evidence>
<dbReference type="Proteomes" id="UP000308197">
    <property type="component" value="Unassembled WGS sequence"/>
</dbReference>
<feature type="non-terminal residue" evidence="3">
    <location>
        <position position="1"/>
    </location>
</feature>
<name>A0A5C3PCU9_9APHY</name>
<feature type="transmembrane region" description="Helical" evidence="1">
    <location>
        <begin position="27"/>
        <end position="46"/>
    </location>
</feature>
<feature type="domain" description="DUF6535" evidence="2">
    <location>
        <begin position="2"/>
        <end position="167"/>
    </location>
</feature>
<dbReference type="AlphaFoldDB" id="A0A5C3PCU9"/>
<dbReference type="Pfam" id="PF20153">
    <property type="entry name" value="DUF6535"/>
    <property type="match status" value="1"/>
</dbReference>
<accession>A0A5C3PCU9</accession>